<dbReference type="GO" id="GO:0015920">
    <property type="term" value="P:lipopolysaccharide transport"/>
    <property type="evidence" value="ECO:0007669"/>
    <property type="project" value="TreeGrafter"/>
</dbReference>
<evidence type="ECO:0000313" key="11">
    <source>
        <dbReference type="EMBL" id="AGY60426.1"/>
    </source>
</evidence>
<feature type="domain" description="ABC transmembrane type-2" evidence="10">
    <location>
        <begin position="44"/>
        <end position="266"/>
    </location>
</feature>
<dbReference type="PROSITE" id="PS51012">
    <property type="entry name" value="ABC_TM2"/>
    <property type="match status" value="1"/>
</dbReference>
<keyword evidence="4 9" id="KW-1003">Cell membrane</keyword>
<dbReference type="Pfam" id="PF01061">
    <property type="entry name" value="ABC2_membrane"/>
    <property type="match status" value="1"/>
</dbReference>
<evidence type="ECO:0000256" key="8">
    <source>
        <dbReference type="ARBA" id="ARBA00023136"/>
    </source>
</evidence>
<evidence type="ECO:0000256" key="9">
    <source>
        <dbReference type="RuleBase" id="RU361157"/>
    </source>
</evidence>
<evidence type="ECO:0000256" key="3">
    <source>
        <dbReference type="ARBA" id="ARBA00022448"/>
    </source>
</evidence>
<dbReference type="HOGENOM" id="CLU_060703_1_1_3"/>
<evidence type="ECO:0000256" key="2">
    <source>
        <dbReference type="ARBA" id="ARBA00007783"/>
    </source>
</evidence>
<dbReference type="AlphaFoldDB" id="U5QND0"/>
<dbReference type="PANTHER" id="PTHR30413:SF8">
    <property type="entry name" value="TRANSPORT PERMEASE PROTEIN"/>
    <property type="match status" value="1"/>
</dbReference>
<comment type="similarity">
    <text evidence="2 9">Belongs to the ABC-2 integral membrane protein family.</text>
</comment>
<dbReference type="eggNOG" id="COG1682">
    <property type="taxonomic scope" value="Bacteria"/>
</dbReference>
<feature type="transmembrane region" description="Helical" evidence="9">
    <location>
        <begin position="76"/>
        <end position="95"/>
    </location>
</feature>
<feature type="transmembrane region" description="Helical" evidence="9">
    <location>
        <begin position="116"/>
        <end position="135"/>
    </location>
</feature>
<dbReference type="PATRIC" id="fig|1183438.3.peg.4110"/>
<evidence type="ECO:0000256" key="1">
    <source>
        <dbReference type="ARBA" id="ARBA00004429"/>
    </source>
</evidence>
<comment type="subcellular location">
    <subcellularLocation>
        <location evidence="1">Cell inner membrane</location>
        <topology evidence="1">Multi-pass membrane protein</topology>
    </subcellularLocation>
    <subcellularLocation>
        <location evidence="9">Cell membrane</location>
        <topology evidence="9">Multi-pass membrane protein</topology>
    </subcellularLocation>
</comment>
<keyword evidence="6 9" id="KW-0812">Transmembrane</keyword>
<feature type="transmembrane region" description="Helical" evidence="9">
    <location>
        <begin position="155"/>
        <end position="182"/>
    </location>
</feature>
<sequence length="274" mass="30108">MPSLATMLRALPLEKLAPSAHRYLELLFVLTQRNLKVRYRGSILGVYWSLLNPLLMTAAYTAIFGTTFAAYYDHSLLNYLLAAFTGLVVINFFNVTTTQALPSVVNSGALLNKIRLPFSILPLSLVLSNIFQFVVGPLPLLAVMTLVVSHNPFYALLLVIPSVALVLAATGISFLVSALYVFFRDLPYLYELVAFALFLSSPVFYPAAIVPKQVKTFIDLNPLTPIIEGLRQLILGRADLSWGVLGIALLSGTVVCTIGALFFNARSDQYMDLL</sequence>
<dbReference type="Proteomes" id="UP000017396">
    <property type="component" value="Chromosome"/>
</dbReference>
<feature type="transmembrane region" description="Helical" evidence="9">
    <location>
        <begin position="46"/>
        <end position="70"/>
    </location>
</feature>
<dbReference type="KEGG" id="glj:GKIL_4180"/>
<gene>
    <name evidence="11" type="ORF">GKIL_4180</name>
</gene>
<keyword evidence="3 9" id="KW-0813">Transport</keyword>
<keyword evidence="5" id="KW-0997">Cell inner membrane</keyword>
<organism evidence="11 12">
    <name type="scientific">Gloeobacter kilaueensis (strain ATCC BAA-2537 / CCAP 1431/1 / ULC 316 / JS1)</name>
    <dbReference type="NCBI Taxonomy" id="1183438"/>
    <lineage>
        <taxon>Bacteria</taxon>
        <taxon>Bacillati</taxon>
        <taxon>Cyanobacteriota</taxon>
        <taxon>Cyanophyceae</taxon>
        <taxon>Gloeobacterales</taxon>
        <taxon>Gloeobacteraceae</taxon>
        <taxon>Gloeobacter</taxon>
    </lineage>
</organism>
<evidence type="ECO:0000259" key="10">
    <source>
        <dbReference type="PROSITE" id="PS51012"/>
    </source>
</evidence>
<feature type="transmembrane region" description="Helical" evidence="9">
    <location>
        <begin position="240"/>
        <end position="263"/>
    </location>
</feature>
<dbReference type="PANTHER" id="PTHR30413">
    <property type="entry name" value="INNER MEMBRANE TRANSPORT PERMEASE"/>
    <property type="match status" value="1"/>
</dbReference>
<dbReference type="GO" id="GO:0140359">
    <property type="term" value="F:ABC-type transporter activity"/>
    <property type="evidence" value="ECO:0007669"/>
    <property type="project" value="InterPro"/>
</dbReference>
<dbReference type="EMBL" id="CP003587">
    <property type="protein sequence ID" value="AGY60426.1"/>
    <property type="molecule type" value="Genomic_DNA"/>
</dbReference>
<dbReference type="InterPro" id="IPR013525">
    <property type="entry name" value="ABC2_TM"/>
</dbReference>
<name>U5QND0_GLOK1</name>
<reference evidence="11 12" key="1">
    <citation type="journal article" date="2013" name="PLoS ONE">
        <title>Cultivation and Complete Genome Sequencing of Gloeobacter kilaueensis sp. nov., from a Lava Cave in Kilauea Caldera, Hawai'i.</title>
        <authorList>
            <person name="Saw J.H."/>
            <person name="Schatz M."/>
            <person name="Brown M.V."/>
            <person name="Kunkel D.D."/>
            <person name="Foster J.S."/>
            <person name="Shick H."/>
            <person name="Christensen S."/>
            <person name="Hou S."/>
            <person name="Wan X."/>
            <person name="Donachie S.P."/>
        </authorList>
    </citation>
    <scope>NUCLEOTIDE SEQUENCE [LARGE SCALE GENOMIC DNA]</scope>
    <source>
        <strain evidence="12">JS</strain>
    </source>
</reference>
<evidence type="ECO:0000256" key="5">
    <source>
        <dbReference type="ARBA" id="ARBA00022519"/>
    </source>
</evidence>
<evidence type="ECO:0000256" key="7">
    <source>
        <dbReference type="ARBA" id="ARBA00022989"/>
    </source>
</evidence>
<evidence type="ECO:0000256" key="4">
    <source>
        <dbReference type="ARBA" id="ARBA00022475"/>
    </source>
</evidence>
<proteinExistence type="inferred from homology"/>
<keyword evidence="12" id="KW-1185">Reference proteome</keyword>
<keyword evidence="8 9" id="KW-0472">Membrane</keyword>
<dbReference type="STRING" id="1183438.GKIL_4180"/>
<feature type="transmembrane region" description="Helical" evidence="9">
    <location>
        <begin position="189"/>
        <end position="210"/>
    </location>
</feature>
<dbReference type="InterPro" id="IPR047817">
    <property type="entry name" value="ABC2_TM_bact-type"/>
</dbReference>
<protein>
    <recommendedName>
        <fullName evidence="9">Transport permease protein</fullName>
    </recommendedName>
</protein>
<accession>U5QND0</accession>
<dbReference type="PIRSF" id="PIRSF006648">
    <property type="entry name" value="DrrB"/>
    <property type="match status" value="1"/>
</dbReference>
<dbReference type="GO" id="GO:0043190">
    <property type="term" value="C:ATP-binding cassette (ABC) transporter complex"/>
    <property type="evidence" value="ECO:0007669"/>
    <property type="project" value="InterPro"/>
</dbReference>
<evidence type="ECO:0000256" key="6">
    <source>
        <dbReference type="ARBA" id="ARBA00022692"/>
    </source>
</evidence>
<keyword evidence="7 9" id="KW-1133">Transmembrane helix</keyword>
<dbReference type="InterPro" id="IPR000412">
    <property type="entry name" value="ABC_2_transport"/>
</dbReference>
<evidence type="ECO:0000313" key="12">
    <source>
        <dbReference type="Proteomes" id="UP000017396"/>
    </source>
</evidence>